<dbReference type="InterPro" id="IPR016040">
    <property type="entry name" value="NAD(P)-bd_dom"/>
</dbReference>
<dbReference type="SUPFAM" id="SSF51735">
    <property type="entry name" value="NAD(P)-binding Rossmann-fold domains"/>
    <property type="match status" value="1"/>
</dbReference>
<dbReference type="AlphaFoldDB" id="A0A5E7SFL9"/>
<dbReference type="Gene3D" id="3.40.50.720">
    <property type="entry name" value="NAD(P)-binding Rossmann-like Domain"/>
    <property type="match status" value="1"/>
</dbReference>
<evidence type="ECO:0000259" key="1">
    <source>
        <dbReference type="Pfam" id="PF13460"/>
    </source>
</evidence>
<name>A0A5E7SFL9_PSEFL</name>
<dbReference type="PANTHER" id="PTHR15020:SF50">
    <property type="entry name" value="UPF0659 PROTEIN YMR090W"/>
    <property type="match status" value="1"/>
</dbReference>
<reference evidence="2 3" key="1">
    <citation type="submission" date="2019-09" db="EMBL/GenBank/DDBJ databases">
        <authorList>
            <person name="Chandra G."/>
            <person name="Truman W A."/>
        </authorList>
    </citation>
    <scope>NUCLEOTIDE SEQUENCE [LARGE SCALE GENOMIC DNA]</scope>
    <source>
        <strain evidence="2">PS922</strain>
    </source>
</reference>
<gene>
    <name evidence="2" type="primary">yhfK</name>
    <name evidence="2" type="ORF">PS922_02170</name>
</gene>
<dbReference type="Proteomes" id="UP000325565">
    <property type="component" value="Unassembled WGS sequence"/>
</dbReference>
<accession>A0A5E7SFL9</accession>
<organism evidence="2 3">
    <name type="scientific">Pseudomonas fluorescens</name>
    <dbReference type="NCBI Taxonomy" id="294"/>
    <lineage>
        <taxon>Bacteria</taxon>
        <taxon>Pseudomonadati</taxon>
        <taxon>Pseudomonadota</taxon>
        <taxon>Gammaproteobacteria</taxon>
        <taxon>Pseudomonadales</taxon>
        <taxon>Pseudomonadaceae</taxon>
        <taxon>Pseudomonas</taxon>
    </lineage>
</organism>
<keyword evidence="2" id="KW-0456">Lyase</keyword>
<evidence type="ECO:0000313" key="3">
    <source>
        <dbReference type="Proteomes" id="UP000325565"/>
    </source>
</evidence>
<protein>
    <submittedName>
        <fullName evidence="2">Putative sugar epimerase YhfK</fullName>
        <ecNumber evidence="2">4.-.-.-</ecNumber>
    </submittedName>
</protein>
<proteinExistence type="predicted"/>
<dbReference type="EMBL" id="CABVJB010000003">
    <property type="protein sequence ID" value="VVP84844.1"/>
    <property type="molecule type" value="Genomic_DNA"/>
</dbReference>
<dbReference type="PANTHER" id="PTHR15020">
    <property type="entry name" value="FLAVIN REDUCTASE-RELATED"/>
    <property type="match status" value="1"/>
</dbReference>
<sequence length="223" mass="23820">MNTVFIVGGAGKVARRLAQQLVARGHEPRSLYRHSEQAEELKALGTTPIAGSLLELDAKGLAGLMTGSDIVVFAAGAGGKGGSQMTNAIDGRGLEVAVAAARRANIKRFILVSAFPEASRGETVSETFENYMKVKKLADIHLAETDLDWVIVRPGTLRDAPGTGRVRAGLAIPYGDVPRDDVAATLLQIIERPAVNRIIIELTQGDTPVGEAIERLTRDWSQQ</sequence>
<dbReference type="InterPro" id="IPR036291">
    <property type="entry name" value="NAD(P)-bd_dom_sf"/>
</dbReference>
<evidence type="ECO:0000313" key="2">
    <source>
        <dbReference type="EMBL" id="VVP84844.1"/>
    </source>
</evidence>
<dbReference type="EC" id="4.-.-.-" evidence="2"/>
<feature type="domain" description="NAD(P)-binding" evidence="1">
    <location>
        <begin position="8"/>
        <end position="193"/>
    </location>
</feature>
<dbReference type="GO" id="GO:0016829">
    <property type="term" value="F:lyase activity"/>
    <property type="evidence" value="ECO:0007669"/>
    <property type="project" value="UniProtKB-KW"/>
</dbReference>
<dbReference type="RefSeq" id="WP_154863250.1">
    <property type="nucleotide sequence ID" value="NZ_CABVJB010000003.1"/>
</dbReference>
<dbReference type="Pfam" id="PF13460">
    <property type="entry name" value="NAD_binding_10"/>
    <property type="match status" value="1"/>
</dbReference>